<comment type="similarity">
    <text evidence="1">Belongs to the ABC transporter superfamily.</text>
</comment>
<dbReference type="Gene3D" id="3.40.50.300">
    <property type="entry name" value="P-loop containing nucleotide triphosphate hydrolases"/>
    <property type="match status" value="1"/>
</dbReference>
<sequence>MFALIGVLSIVMLLISFMNKKRISFILVIVSLSFLFVIQYYHGAQFKFLKGNYWVIIISILFLFAYFIYLFKFKALGKFKKSFKELQKNIFYPTVEESFFSMVIILIINNKSVCDSFSAIILASIVFVNIRIIVNDKYTCKNIIFLFLLSITTKIQFIFSNVLFSIITHIIFNVLNSVFIEKNECESIKLLNGKIIKNKIIFQDKVNYVIHGANGVGKTTFAKMKSGLIGSETNWNNGEFNVLMQECEFDFSLDWYNECYDFGDAYDFWVEKLNFKNLSKTTYLYLSSGEKQRFKLIIALLIQPRKLFLDELENSLDPKSLKWVLETLDEFQQNNNISYIFISHKDAKIIERFKPIKISFSEKVISYE</sequence>
<dbReference type="SMART" id="SM00382">
    <property type="entry name" value="AAA"/>
    <property type="match status" value="1"/>
</dbReference>
<keyword evidence="8" id="KW-1185">Reference proteome</keyword>
<dbReference type="InterPro" id="IPR050095">
    <property type="entry name" value="ECF_ABC_transporter_ATP-bd"/>
</dbReference>
<dbReference type="InterPro" id="IPR027417">
    <property type="entry name" value="P-loop_NTPase"/>
</dbReference>
<dbReference type="EMBL" id="PSZO01000014">
    <property type="protein sequence ID" value="TCG11043.1"/>
    <property type="molecule type" value="Genomic_DNA"/>
</dbReference>
<evidence type="ECO:0000256" key="3">
    <source>
        <dbReference type="ARBA" id="ARBA00022741"/>
    </source>
</evidence>
<accession>A0A4R0XK78</accession>
<keyword evidence="2" id="KW-0813">Transport</keyword>
<evidence type="ECO:0000256" key="5">
    <source>
        <dbReference type="SAM" id="Phobius"/>
    </source>
</evidence>
<feature type="transmembrane region" description="Helical" evidence="5">
    <location>
        <begin position="23"/>
        <end position="41"/>
    </location>
</feature>
<evidence type="ECO:0000313" key="8">
    <source>
        <dbReference type="Proteomes" id="UP000294192"/>
    </source>
</evidence>
<dbReference type="InterPro" id="IPR003439">
    <property type="entry name" value="ABC_transporter-like_ATP-bd"/>
</dbReference>
<evidence type="ECO:0000259" key="6">
    <source>
        <dbReference type="SMART" id="SM00382"/>
    </source>
</evidence>
<dbReference type="InterPro" id="IPR003593">
    <property type="entry name" value="AAA+_ATPase"/>
</dbReference>
<keyword evidence="5" id="KW-1133">Transmembrane helix</keyword>
<evidence type="ECO:0000256" key="2">
    <source>
        <dbReference type="ARBA" id="ARBA00022448"/>
    </source>
</evidence>
<dbReference type="SUPFAM" id="SSF52540">
    <property type="entry name" value="P-loop containing nucleoside triphosphate hydrolases"/>
    <property type="match status" value="1"/>
</dbReference>
<feature type="transmembrane region" description="Helical" evidence="5">
    <location>
        <begin position="91"/>
        <end position="110"/>
    </location>
</feature>
<comment type="caution">
    <text evidence="7">The sequence shown here is derived from an EMBL/GenBank/DDBJ whole genome shotgun (WGS) entry which is preliminary data.</text>
</comment>
<evidence type="ECO:0000256" key="1">
    <source>
        <dbReference type="ARBA" id="ARBA00005417"/>
    </source>
</evidence>
<organism evidence="7 8">
    <name type="scientific">Mycoplasma marinum</name>
    <dbReference type="NCBI Taxonomy" id="1937190"/>
    <lineage>
        <taxon>Bacteria</taxon>
        <taxon>Bacillati</taxon>
        <taxon>Mycoplasmatota</taxon>
        <taxon>Mollicutes</taxon>
        <taxon>Mycoplasmataceae</taxon>
        <taxon>Mycoplasma</taxon>
    </lineage>
</organism>
<proteinExistence type="inferred from homology"/>
<dbReference type="GO" id="GO:0043190">
    <property type="term" value="C:ATP-binding cassette (ABC) transporter complex"/>
    <property type="evidence" value="ECO:0007669"/>
    <property type="project" value="TreeGrafter"/>
</dbReference>
<dbReference type="Pfam" id="PF00005">
    <property type="entry name" value="ABC_tran"/>
    <property type="match status" value="1"/>
</dbReference>
<name>A0A4R0XK78_9MOLU</name>
<dbReference type="GO" id="GO:0042626">
    <property type="term" value="F:ATPase-coupled transmembrane transporter activity"/>
    <property type="evidence" value="ECO:0007669"/>
    <property type="project" value="TreeGrafter"/>
</dbReference>
<gene>
    <name evidence="7" type="ORF">C4B24_03095</name>
</gene>
<feature type="transmembrane region" description="Helical" evidence="5">
    <location>
        <begin position="53"/>
        <end position="71"/>
    </location>
</feature>
<keyword evidence="5" id="KW-0812">Transmembrane</keyword>
<dbReference type="RefSeq" id="WP_210725194.1">
    <property type="nucleotide sequence ID" value="NZ_CBDBYK010000013.1"/>
</dbReference>
<keyword evidence="3" id="KW-0547">Nucleotide-binding</keyword>
<evidence type="ECO:0000313" key="7">
    <source>
        <dbReference type="EMBL" id="TCG11043.1"/>
    </source>
</evidence>
<evidence type="ECO:0000256" key="4">
    <source>
        <dbReference type="ARBA" id="ARBA00022840"/>
    </source>
</evidence>
<dbReference type="PANTHER" id="PTHR43553">
    <property type="entry name" value="HEAVY METAL TRANSPORTER"/>
    <property type="match status" value="1"/>
</dbReference>
<dbReference type="AlphaFoldDB" id="A0A4R0XK78"/>
<feature type="transmembrane region" description="Helical" evidence="5">
    <location>
        <begin position="146"/>
        <end position="172"/>
    </location>
</feature>
<dbReference type="GO" id="GO:0016887">
    <property type="term" value="F:ATP hydrolysis activity"/>
    <property type="evidence" value="ECO:0007669"/>
    <property type="project" value="InterPro"/>
</dbReference>
<reference evidence="7 8" key="1">
    <citation type="submission" date="2018-02" db="EMBL/GenBank/DDBJ databases">
        <title>Mycoplasma marinum and Mycoplasma todarodis sp. nov., moderately halophilic and psychrotolerant mycoplasmas isolated from cephalopods.</title>
        <authorList>
            <person name="Viver T."/>
        </authorList>
    </citation>
    <scope>NUCLEOTIDE SEQUENCE [LARGE SCALE GENOMIC DNA]</scope>
    <source>
        <strain evidence="7 8">PE</strain>
    </source>
</reference>
<dbReference type="Proteomes" id="UP000294192">
    <property type="component" value="Unassembled WGS sequence"/>
</dbReference>
<keyword evidence="5" id="KW-0472">Membrane</keyword>
<feature type="domain" description="AAA+ ATPase" evidence="6">
    <location>
        <begin position="204"/>
        <end position="364"/>
    </location>
</feature>
<protein>
    <recommendedName>
        <fullName evidence="6">AAA+ ATPase domain-containing protein</fullName>
    </recommendedName>
</protein>
<dbReference type="GO" id="GO:0005524">
    <property type="term" value="F:ATP binding"/>
    <property type="evidence" value="ECO:0007669"/>
    <property type="project" value="UniProtKB-KW"/>
</dbReference>
<feature type="transmembrane region" description="Helical" evidence="5">
    <location>
        <begin position="116"/>
        <end position="134"/>
    </location>
</feature>
<keyword evidence="4" id="KW-0067">ATP-binding</keyword>